<dbReference type="Pfam" id="PF05959">
    <property type="entry name" value="DUF884"/>
    <property type="match status" value="1"/>
</dbReference>
<reference evidence="14" key="1">
    <citation type="journal article" date="2000" name="Virus Genes">
        <title>Comparative analysis of the granulin regions of the Phthorimaea operculella and Spodoptera littoralis granuloviruses.</title>
        <authorList>
            <person name="Taha A."/>
            <person name="Nour-El-Din A."/>
            <person name="Croizier L."/>
            <person name="Ferber M.L."/>
            <person name="Croizier G."/>
        </authorList>
    </citation>
    <scope>NUCLEOTIDE SEQUENCE [LARGE SCALE GENOMIC DNA]</scope>
</reference>
<keyword evidence="14" id="KW-1185">Reference proteome</keyword>
<evidence type="ECO:0000313" key="7">
    <source>
        <dbReference type="EMBL" id="QBH66362.1"/>
    </source>
</evidence>
<dbReference type="EMBL" id="MK033565">
    <property type="protein sequence ID" value="QBH65842.1"/>
    <property type="molecule type" value="Genomic_DNA"/>
</dbReference>
<evidence type="ECO:0000313" key="3">
    <source>
        <dbReference type="EMBL" id="QBH65842.1"/>
    </source>
</evidence>
<dbReference type="EMBL" id="MK033572">
    <property type="protein sequence ID" value="QBH66752.1"/>
    <property type="molecule type" value="Genomic_DNA"/>
</dbReference>
<dbReference type="EMBL" id="MK033574">
    <property type="protein sequence ID" value="QBH67011.1"/>
    <property type="molecule type" value="Genomic_DNA"/>
</dbReference>
<proteinExistence type="predicted"/>
<organism evidence="1 14">
    <name type="scientific">Phthorimaea operculella granulovirus</name>
    <dbReference type="NCBI Taxonomy" id="192584"/>
    <lineage>
        <taxon>Viruses</taxon>
        <taxon>Viruses incertae sedis</taxon>
        <taxon>Naldaviricetes</taxon>
        <taxon>Lefavirales</taxon>
        <taxon>Baculoviridae</taxon>
        <taxon>Betabaculovirus</taxon>
        <taxon>Betabaculovirus phoperculellae</taxon>
    </lineage>
</organism>
<dbReference type="EMBL" id="MK033566">
    <property type="protein sequence ID" value="QBH65972.1"/>
    <property type="molecule type" value="Genomic_DNA"/>
</dbReference>
<evidence type="ECO:0000313" key="13">
    <source>
        <dbReference type="EMBL" id="QBH67271.1"/>
    </source>
</evidence>
<dbReference type="RefSeq" id="NP_663172.1">
    <property type="nucleotide sequence ID" value="NC_004062.1"/>
</dbReference>
<evidence type="ECO:0000313" key="2">
    <source>
        <dbReference type="EMBL" id="ANY57396.1"/>
    </source>
</evidence>
<evidence type="ECO:0000313" key="11">
    <source>
        <dbReference type="EMBL" id="QBH67011.1"/>
    </source>
</evidence>
<reference evidence="2" key="3">
    <citation type="journal article" date="2016" name="Arch. Virol.">
        <title>The comparative analysis of complete genome sequences from two South African betabaculoviruses: Phthorimaea operculella granulovirus and Plutella xylostella granulovirus.</title>
        <authorList>
            <person name="Jukes M.D."/>
            <person name="Motsoeneng B.M."/>
            <person name="Knox C.M."/>
            <person name="Hill M.P."/>
            <person name="Moore S.D."/>
        </authorList>
    </citation>
    <scope>NUCLEOTIDE SEQUENCE</scope>
    <source>
        <strain evidence="2">SA</strain>
    </source>
</reference>
<dbReference type="EMBL" id="AF499596">
    <property type="protein sequence ID" value="AAM70205.1"/>
    <property type="molecule type" value="Genomic_DNA"/>
</dbReference>
<dbReference type="EMBL" id="KU666536">
    <property type="protein sequence ID" value="ANY57396.1"/>
    <property type="molecule type" value="Genomic_DNA"/>
</dbReference>
<evidence type="ECO:0000313" key="14">
    <source>
        <dbReference type="Proteomes" id="UP000202706"/>
    </source>
</evidence>
<name>Q8JS52_9BBAC</name>
<dbReference type="EMBL" id="MK033570">
    <property type="protein sequence ID" value="QBH66492.1"/>
    <property type="molecule type" value="Genomic_DNA"/>
</dbReference>
<dbReference type="EMBL" id="MK033569">
    <property type="protein sequence ID" value="QBH66362.1"/>
    <property type="molecule type" value="Genomic_DNA"/>
</dbReference>
<dbReference type="EMBL" id="MK033575">
    <property type="protein sequence ID" value="QBH67141.1"/>
    <property type="molecule type" value="Genomic_DNA"/>
</dbReference>
<evidence type="ECO:0000313" key="10">
    <source>
        <dbReference type="EMBL" id="QBH66752.1"/>
    </source>
</evidence>
<evidence type="ECO:0000313" key="9">
    <source>
        <dbReference type="EMBL" id="QBH66622.1"/>
    </source>
</evidence>
<dbReference type="EMBL" id="MK033571">
    <property type="protein sequence ID" value="QBH66622.1"/>
    <property type="molecule type" value="Genomic_DNA"/>
</dbReference>
<sequence>MFQIGRANANEDATFIVQTPNTLQSTTHYVYKLIDYPAPPDKTKPVSGLDINKPINCAFIEIANDTTVDSDTYVMSMFRSTQLLPNILNCGIKLNVVKIVTKHTRYDDRFNAHQTQYYEFWYVLGIKRGQQLHSAQNIKKIIVQNREYPKTLCAIRGHVPAELIKALNNKVRGENYLHSLLVCAPVPELDRSDVMLVRHSNSTPL</sequence>
<evidence type="ECO:0000313" key="1">
    <source>
        <dbReference type="EMBL" id="AAM70205.1"/>
    </source>
</evidence>
<gene>
    <name evidence="1" type="primary">PhopGV007</name>
    <name evidence="2" type="ORF">PhopGVgp007</name>
</gene>
<evidence type="ECO:0000313" key="5">
    <source>
        <dbReference type="EMBL" id="QBH66102.1"/>
    </source>
</evidence>
<dbReference type="InterPro" id="IPR009235">
    <property type="entry name" value="AcMNPV_Orf146"/>
</dbReference>
<dbReference type="Proteomes" id="UP000202706">
    <property type="component" value="Segment"/>
</dbReference>
<dbReference type="GeneID" id="949252"/>
<dbReference type="KEGG" id="vg:949252"/>
<evidence type="ECO:0000313" key="12">
    <source>
        <dbReference type="EMBL" id="QBH67141.1"/>
    </source>
</evidence>
<dbReference type="EMBL" id="MK033568">
    <property type="protein sequence ID" value="QBH66232.1"/>
    <property type="molecule type" value="Genomic_DNA"/>
</dbReference>
<evidence type="ECO:0000313" key="6">
    <source>
        <dbReference type="EMBL" id="QBH66232.1"/>
    </source>
</evidence>
<protein>
    <submittedName>
        <fullName evidence="1">Uncharacterized protein</fullName>
    </submittedName>
</protein>
<evidence type="ECO:0000313" key="8">
    <source>
        <dbReference type="EMBL" id="QBH66492.1"/>
    </source>
</evidence>
<dbReference type="EMBL" id="MK033576">
    <property type="protein sequence ID" value="QBH67271.1"/>
    <property type="molecule type" value="Genomic_DNA"/>
</dbReference>
<accession>Q8JS52</accession>
<reference evidence="3" key="4">
    <citation type="journal article" date="2019" name="J. Gen. Virol.">
        <title>Elucidating the genetic diversity of Phthorimaea operculella granulovirus (PhopGV).</title>
        <authorList>
            <person name="Larem A."/>
            <person name="Ben-Tiba S."/>
            <person name="Wennmann J.T."/>
            <person name="Gueli Alletti G."/>
            <person name="Jehle J.A."/>
        </authorList>
    </citation>
    <scope>NUCLEOTIDE SEQUENCE</scope>
    <source>
        <strain evidence="3">PhopGV-CR3.1</strain>
        <strain evidence="4">PhopGV-CR5.1</strain>
        <strain evidence="5">PhopGV-GR1.1</strain>
        <strain evidence="6">PhopGV-GR1.2</strain>
        <strain evidence="7">PhopGV-GR2.1</strain>
        <strain evidence="8">PhopGV-IT1.1</strain>
        <strain evidence="9">PhopGV-LS1.1</strain>
        <strain evidence="10">PhopGV-LS1.2</strain>
        <strain evidence="11">PhopGV-LS3.1</strain>
        <strain evidence="12">PhopGV-R</strain>
        <strain evidence="13">PhopGV-Ym.1</strain>
    </source>
</reference>
<dbReference type="OrthoDB" id="17110at10239"/>
<dbReference type="EMBL" id="MK033567">
    <property type="protein sequence ID" value="QBH66102.1"/>
    <property type="molecule type" value="Genomic_DNA"/>
</dbReference>
<evidence type="ECO:0000313" key="4">
    <source>
        <dbReference type="EMBL" id="QBH65972.1"/>
    </source>
</evidence>
<reference evidence="1" key="2">
    <citation type="submission" date="2002-04" db="EMBL/GenBank/DDBJ databases">
        <title>The complete sequence of the potato tuber moth, Phthorimaea operculella, granulovirus.</title>
        <authorList>
            <person name="Croizier L."/>
            <person name="Taha A."/>
            <person name="Croizier G."/>
            <person name="Lopez Ferber M."/>
        </authorList>
    </citation>
    <scope>NUCLEOTIDE SEQUENCE</scope>
</reference>